<dbReference type="eggNOG" id="COG4166">
    <property type="taxonomic scope" value="Bacteria"/>
</dbReference>
<dbReference type="GO" id="GO:1904680">
    <property type="term" value="F:peptide transmembrane transporter activity"/>
    <property type="evidence" value="ECO:0007669"/>
    <property type="project" value="TreeGrafter"/>
</dbReference>
<evidence type="ECO:0000259" key="1">
    <source>
        <dbReference type="Pfam" id="PF00496"/>
    </source>
</evidence>
<dbReference type="OrthoDB" id="9046151at2"/>
<name>W4N9K4_9BIFI</name>
<keyword evidence="3" id="KW-1185">Reference proteome</keyword>
<dbReference type="CDD" id="cd00995">
    <property type="entry name" value="PBP2_NikA_DppA_OppA_like"/>
    <property type="match status" value="1"/>
</dbReference>
<sequence length="551" mass="59675">MKPQHPYNGIATGPLKPIVAVLSIVALLTGCSVEAKDSKTEIASTDKVVSVNITEPSNGLLPSDTSDMSGWKIVSQLYDGLVTFDASGNETFVEAESITPNDDASEYTIVIKPNLTFSNGEKITAKTYARSWSFAANAANGQVGASIFEDIQGYDELQDEKGSKTAQLSGLDVVDDTTLKVTLKAPNSAFLYKIGDIAFLPMPSEVIKNPKEYGQKPIGNGPYKLKAYKSGEEIILERDDSYAGPRKTSNAGIDFKVYQSLDAAYSDLLAGNLDVLDSIPTSALKTYRNETSITAVSKPGPAFSAFTIAQNLKHFQGEEGKYRRQAIAHAINREDIAKAIFGGTVTPATDFLAPVIKGYDTDLDTDGVLSYDKAKAKELWAKADAISPWDGTFRIAYSADGTDREWVEAAANSIRNTLGINAESYPFATSKELRSAIQERTVNAAFKSGMQSDYPHPEGYLVQAYDSSAADGKGLNNGDYKSDRFDALIDQAAAETDLDKAVSLYRQSERVLLDDLPVIPLWYTNVTAAAVKGVQVDYNYMGVPEYNTIVK</sequence>
<accession>W4N9K4</accession>
<dbReference type="PROSITE" id="PS51257">
    <property type="entry name" value="PROKAR_LIPOPROTEIN"/>
    <property type="match status" value="1"/>
</dbReference>
<dbReference type="InterPro" id="IPR030678">
    <property type="entry name" value="Peptide/Ni-bd"/>
</dbReference>
<dbReference type="InterPro" id="IPR000914">
    <property type="entry name" value="SBP_5_dom"/>
</dbReference>
<dbReference type="GO" id="GO:0042597">
    <property type="term" value="C:periplasmic space"/>
    <property type="evidence" value="ECO:0007669"/>
    <property type="project" value="UniProtKB-ARBA"/>
</dbReference>
<evidence type="ECO:0000313" key="3">
    <source>
        <dbReference type="Proteomes" id="UP000019155"/>
    </source>
</evidence>
<reference evidence="2 3" key="1">
    <citation type="journal article" date="2014" name="Genome Announc.">
        <title>The Genome Sequence of Bifidobacterium moukalabense DSM 27321 Highlights the Close Phylogenetic Relatedness with the Bifidobacterium dentium Taxon.</title>
        <authorList>
            <person name="Lugli G.A."/>
            <person name="Duranti S."/>
            <person name="Milani C."/>
            <person name="Turroni F."/>
            <person name="Viappiani A."/>
            <person name="Mangifesta M."/>
            <person name="van Sinderen D."/>
            <person name="Ventura M."/>
        </authorList>
    </citation>
    <scope>NUCLEOTIDE SEQUENCE [LARGE SCALE GENOMIC DNA]</scope>
    <source>
        <strain evidence="2 3">DSM 27321</strain>
    </source>
</reference>
<protein>
    <submittedName>
        <fullName evidence="2">Peptides ABC transporter substrate-binding protein</fullName>
    </submittedName>
</protein>
<dbReference type="STRING" id="1435051.BMOU_2042"/>
<dbReference type="Gene3D" id="3.10.105.10">
    <property type="entry name" value="Dipeptide-binding Protein, Domain 3"/>
    <property type="match status" value="1"/>
</dbReference>
<dbReference type="GeneID" id="97501566"/>
<dbReference type="AlphaFoldDB" id="W4N9K4"/>
<proteinExistence type="predicted"/>
<dbReference type="PANTHER" id="PTHR30290:SF83">
    <property type="entry name" value="ABC TRANSPORTER SUBSTRATE-BINDING PROTEIN"/>
    <property type="match status" value="1"/>
</dbReference>
<dbReference type="SUPFAM" id="SSF53850">
    <property type="entry name" value="Periplasmic binding protein-like II"/>
    <property type="match status" value="1"/>
</dbReference>
<dbReference type="PATRIC" id="fig|1435051.3.peg.2035"/>
<dbReference type="Proteomes" id="UP000019155">
    <property type="component" value="Unassembled WGS sequence"/>
</dbReference>
<dbReference type="PIRSF" id="PIRSF002741">
    <property type="entry name" value="MppA"/>
    <property type="match status" value="1"/>
</dbReference>
<dbReference type="InterPro" id="IPR039424">
    <property type="entry name" value="SBP_5"/>
</dbReference>
<dbReference type="Gene3D" id="3.90.76.10">
    <property type="entry name" value="Dipeptide-binding Protein, Domain 1"/>
    <property type="match status" value="1"/>
</dbReference>
<dbReference type="PANTHER" id="PTHR30290">
    <property type="entry name" value="PERIPLASMIC BINDING COMPONENT OF ABC TRANSPORTER"/>
    <property type="match status" value="1"/>
</dbReference>
<comment type="caution">
    <text evidence="2">The sequence shown here is derived from an EMBL/GenBank/DDBJ whole genome shotgun (WGS) entry which is preliminary data.</text>
</comment>
<gene>
    <name evidence="2" type="ORF">BMOU_2042</name>
</gene>
<evidence type="ECO:0000313" key="2">
    <source>
        <dbReference type="EMBL" id="ETY71176.1"/>
    </source>
</evidence>
<dbReference type="GO" id="GO:0043190">
    <property type="term" value="C:ATP-binding cassette (ABC) transporter complex"/>
    <property type="evidence" value="ECO:0007669"/>
    <property type="project" value="InterPro"/>
</dbReference>
<dbReference type="RefSeq" id="WP_034877302.1">
    <property type="nucleotide sequence ID" value="NZ_AZMV01000007.1"/>
</dbReference>
<dbReference type="GO" id="GO:0015833">
    <property type="term" value="P:peptide transport"/>
    <property type="evidence" value="ECO:0007669"/>
    <property type="project" value="TreeGrafter"/>
</dbReference>
<dbReference type="Gene3D" id="3.40.190.10">
    <property type="entry name" value="Periplasmic binding protein-like II"/>
    <property type="match status" value="1"/>
</dbReference>
<dbReference type="EMBL" id="AZMV01000007">
    <property type="protein sequence ID" value="ETY71176.1"/>
    <property type="molecule type" value="Genomic_DNA"/>
</dbReference>
<feature type="domain" description="Solute-binding protein family 5" evidence="1">
    <location>
        <begin position="95"/>
        <end position="469"/>
    </location>
</feature>
<dbReference type="Pfam" id="PF00496">
    <property type="entry name" value="SBP_bac_5"/>
    <property type="match status" value="1"/>
</dbReference>
<organism evidence="2 3">
    <name type="scientific">Bifidobacterium moukalabense DSM 27321</name>
    <dbReference type="NCBI Taxonomy" id="1435051"/>
    <lineage>
        <taxon>Bacteria</taxon>
        <taxon>Bacillati</taxon>
        <taxon>Actinomycetota</taxon>
        <taxon>Actinomycetes</taxon>
        <taxon>Bifidobacteriales</taxon>
        <taxon>Bifidobacteriaceae</taxon>
        <taxon>Bifidobacterium</taxon>
    </lineage>
</organism>